<dbReference type="SUPFAM" id="SSF53474">
    <property type="entry name" value="alpha/beta-Hydrolases"/>
    <property type="match status" value="1"/>
</dbReference>
<reference evidence="1" key="1">
    <citation type="submission" date="2020-11" db="EMBL/GenBank/DDBJ databases">
        <title>Nocardioides sp. CBS4Y-1, whole genome shotgun sequence.</title>
        <authorList>
            <person name="Tuo L."/>
        </authorList>
    </citation>
    <scope>NUCLEOTIDE SEQUENCE</scope>
    <source>
        <strain evidence="1">CBS4Y-1</strain>
    </source>
</reference>
<organism evidence="1 2">
    <name type="scientific">Nocardioides acrostichi</name>
    <dbReference type="NCBI Taxonomy" id="2784339"/>
    <lineage>
        <taxon>Bacteria</taxon>
        <taxon>Bacillati</taxon>
        <taxon>Actinomycetota</taxon>
        <taxon>Actinomycetes</taxon>
        <taxon>Propionibacteriales</taxon>
        <taxon>Nocardioidaceae</taxon>
        <taxon>Nocardioides</taxon>
    </lineage>
</organism>
<comment type="caution">
    <text evidence="1">The sequence shown here is derived from an EMBL/GenBank/DDBJ whole genome shotgun (WGS) entry which is preliminary data.</text>
</comment>
<accession>A0A930UZQ6</accession>
<protein>
    <submittedName>
        <fullName evidence="1">DUF2974 domain-containing protein</fullName>
    </submittedName>
</protein>
<keyword evidence="2" id="KW-1185">Reference proteome</keyword>
<evidence type="ECO:0000313" key="1">
    <source>
        <dbReference type="EMBL" id="MBF4161369.1"/>
    </source>
</evidence>
<dbReference type="InterPro" id="IPR029058">
    <property type="entry name" value="AB_hydrolase_fold"/>
</dbReference>
<evidence type="ECO:0000313" key="2">
    <source>
        <dbReference type="Proteomes" id="UP000656804"/>
    </source>
</evidence>
<name>A0A930UZQ6_9ACTN</name>
<dbReference type="Gene3D" id="3.40.50.1820">
    <property type="entry name" value="alpha/beta hydrolase"/>
    <property type="match status" value="1"/>
</dbReference>
<dbReference type="AlphaFoldDB" id="A0A930UZQ6"/>
<dbReference type="Proteomes" id="UP000656804">
    <property type="component" value="Unassembled WGS sequence"/>
</dbReference>
<proteinExistence type="predicted"/>
<dbReference type="Pfam" id="PF26363">
    <property type="entry name" value="Phospholipase-like"/>
    <property type="match status" value="1"/>
</dbReference>
<gene>
    <name evidence="1" type="ORF">ISG29_06665</name>
</gene>
<sequence length="548" mass="57886">MSLSWLEVPQPDGDLAEMEYAVSTLDQLARLVFEGESELHSVGQSVGAAWESAAGSQYRLANSLASEAVHAIGVAQTDAARTISDYAAEWERTQQAAEKAHRDIESAVDTFTHGALSALKSVADVINAFLDNPLAKLVEHLIPKAKEIVDRVLSWRPPSIRPSQVVTTVQHLPSLTSGGILSIVQGTEWGVSHLLDGIETIVSHIPGPIGLYVQAVHAVEEALAHAVSIAQSFVRSALSTLWDLGKRAVGELTRIVSDVARTVFEATVEAVRQGVDFLIEVGKGVLAIATATRQLANTLAGAVVLLAGTINRYLTDPFGDGRRIADPDEADATALRRFLSDPDYQQHVKDLADLAKDAYQDSGAPDGWSRLENYPGPEGFYAVAYRNDETGEIVLAYRGSQPPPDLDLGDWSDDVNNANNLPTAQGAWALKTAQELAEKYPGHVEFTGHSLGGSLASMASIATGYPATTYNAAGIGTGNYAAAVAAAALNHGGGVSEQQITNYHTPNDILTNGQKALHVTGAAGAQVTIASNTGNPGKAHGLGSFVWP</sequence>
<dbReference type="EMBL" id="JADIVZ010000002">
    <property type="protein sequence ID" value="MBF4161369.1"/>
    <property type="molecule type" value="Genomic_DNA"/>
</dbReference>